<evidence type="ECO:0000313" key="3">
    <source>
        <dbReference type="Proteomes" id="UP001151760"/>
    </source>
</evidence>
<reference evidence="2" key="2">
    <citation type="submission" date="2022-01" db="EMBL/GenBank/DDBJ databases">
        <authorList>
            <person name="Yamashiro T."/>
            <person name="Shiraishi A."/>
            <person name="Satake H."/>
            <person name="Nakayama K."/>
        </authorList>
    </citation>
    <scope>NUCLEOTIDE SEQUENCE</scope>
</reference>
<gene>
    <name evidence="2" type="ORF">Tco_0801440</name>
</gene>
<dbReference type="Proteomes" id="UP001151760">
    <property type="component" value="Unassembled WGS sequence"/>
</dbReference>
<evidence type="ECO:0000313" key="2">
    <source>
        <dbReference type="EMBL" id="GJS94472.1"/>
    </source>
</evidence>
<protein>
    <submittedName>
        <fullName evidence="2">Uncharacterized protein</fullName>
    </submittedName>
</protein>
<name>A0ABQ4ZWU5_9ASTR</name>
<feature type="coiled-coil region" evidence="1">
    <location>
        <begin position="68"/>
        <end position="144"/>
    </location>
</feature>
<keyword evidence="3" id="KW-1185">Reference proteome</keyword>
<dbReference type="EMBL" id="BQNB010011733">
    <property type="protein sequence ID" value="GJS94472.1"/>
    <property type="molecule type" value="Genomic_DNA"/>
</dbReference>
<proteinExistence type="predicted"/>
<reference evidence="2" key="1">
    <citation type="journal article" date="2022" name="Int. J. Mol. Sci.">
        <title>Draft Genome of Tanacetum Coccineum: Genomic Comparison of Closely Related Tanacetum-Family Plants.</title>
        <authorList>
            <person name="Yamashiro T."/>
            <person name="Shiraishi A."/>
            <person name="Nakayama K."/>
            <person name="Satake H."/>
        </authorList>
    </citation>
    <scope>NUCLEOTIDE SEQUENCE</scope>
</reference>
<sequence length="158" mass="17991">MEETEGNNPLALMLFESPLEVEPLNMIESFAGSTINDWSGTLYSVEGITDLNMMTGVPMGNMPDDGVVSELSLENQALIRANKELRTLVREMRRRVSAAERLSDDLQDVILARDDQISAYMNEIDQLRYKWRRMSSEISALEEEVGHLCHGQSSRRRR</sequence>
<evidence type="ECO:0000256" key="1">
    <source>
        <dbReference type="SAM" id="Coils"/>
    </source>
</evidence>
<accession>A0ABQ4ZWU5</accession>
<organism evidence="2 3">
    <name type="scientific">Tanacetum coccineum</name>
    <dbReference type="NCBI Taxonomy" id="301880"/>
    <lineage>
        <taxon>Eukaryota</taxon>
        <taxon>Viridiplantae</taxon>
        <taxon>Streptophyta</taxon>
        <taxon>Embryophyta</taxon>
        <taxon>Tracheophyta</taxon>
        <taxon>Spermatophyta</taxon>
        <taxon>Magnoliopsida</taxon>
        <taxon>eudicotyledons</taxon>
        <taxon>Gunneridae</taxon>
        <taxon>Pentapetalae</taxon>
        <taxon>asterids</taxon>
        <taxon>campanulids</taxon>
        <taxon>Asterales</taxon>
        <taxon>Asteraceae</taxon>
        <taxon>Asteroideae</taxon>
        <taxon>Anthemideae</taxon>
        <taxon>Anthemidinae</taxon>
        <taxon>Tanacetum</taxon>
    </lineage>
</organism>
<keyword evidence="1" id="KW-0175">Coiled coil</keyword>
<comment type="caution">
    <text evidence="2">The sequence shown here is derived from an EMBL/GenBank/DDBJ whole genome shotgun (WGS) entry which is preliminary data.</text>
</comment>